<feature type="transmembrane region" description="Helical" evidence="1">
    <location>
        <begin position="84"/>
        <end position="106"/>
    </location>
</feature>
<keyword evidence="1" id="KW-0812">Transmembrane</keyword>
<protein>
    <recommendedName>
        <fullName evidence="4">DUF1405 domain-containing protein</fullName>
    </recommendedName>
</protein>
<dbReference type="PANTHER" id="PTHR40042:SF1">
    <property type="entry name" value="DUF1405 DOMAIN-CONTAINING PROTEIN"/>
    <property type="match status" value="1"/>
</dbReference>
<dbReference type="Pfam" id="PF07187">
    <property type="entry name" value="DUF1405"/>
    <property type="match status" value="1"/>
</dbReference>
<gene>
    <name evidence="2" type="ORF">JEOPIN946_01063</name>
</gene>
<evidence type="ECO:0000256" key="1">
    <source>
        <dbReference type="SAM" id="Phobius"/>
    </source>
</evidence>
<feature type="transmembrane region" description="Helical" evidence="1">
    <location>
        <begin position="112"/>
        <end position="133"/>
    </location>
</feature>
<evidence type="ECO:0008006" key="4">
    <source>
        <dbReference type="Google" id="ProtNLM"/>
    </source>
</evidence>
<feature type="transmembrane region" description="Helical" evidence="1">
    <location>
        <begin position="177"/>
        <end position="197"/>
    </location>
</feature>
<dbReference type="InterPro" id="IPR009845">
    <property type="entry name" value="DUF1405"/>
</dbReference>
<dbReference type="Proteomes" id="UP000588186">
    <property type="component" value="Unassembled WGS sequence"/>
</dbReference>
<dbReference type="PANTHER" id="PTHR40042">
    <property type="entry name" value="HYPOTHETICAL MEMBRANE SPANNING PROTEIN"/>
    <property type="match status" value="1"/>
</dbReference>
<comment type="caution">
    <text evidence="2">The sequence shown here is derived from an EMBL/GenBank/DDBJ whole genome shotgun (WGS) entry which is preliminary data.</text>
</comment>
<reference evidence="2 3" key="1">
    <citation type="submission" date="2020-07" db="EMBL/GenBank/DDBJ databases">
        <authorList>
            <person name="Criscuolo A."/>
        </authorList>
    </citation>
    <scope>NUCLEOTIDE SEQUENCE [LARGE SCALE GENOMIC DNA]</scope>
    <source>
        <strain evidence="2">CIP107946</strain>
    </source>
</reference>
<keyword evidence="1" id="KW-1133">Transmembrane helix</keyword>
<accession>A0A6V7RE14</accession>
<keyword evidence="1" id="KW-0472">Membrane</keyword>
<organism evidence="2 3">
    <name type="scientific">Phocicoccus pinnipedialis</name>
    <dbReference type="NCBI Taxonomy" id="110845"/>
    <lineage>
        <taxon>Bacteria</taxon>
        <taxon>Bacillati</taxon>
        <taxon>Bacillota</taxon>
        <taxon>Bacilli</taxon>
        <taxon>Bacillales</taxon>
        <taxon>Salinicoccaceae</taxon>
        <taxon>Phocicoccus</taxon>
    </lineage>
</organism>
<dbReference type="AlphaFoldDB" id="A0A6V7RE14"/>
<proteinExistence type="predicted"/>
<feature type="transmembrane region" description="Helical" evidence="1">
    <location>
        <begin position="24"/>
        <end position="41"/>
    </location>
</feature>
<name>A0A6V7RE14_9BACL</name>
<evidence type="ECO:0000313" key="3">
    <source>
        <dbReference type="Proteomes" id="UP000588186"/>
    </source>
</evidence>
<dbReference type="EMBL" id="CAJEWB010000010">
    <property type="protein sequence ID" value="CAD2075612.1"/>
    <property type="molecule type" value="Genomic_DNA"/>
</dbReference>
<sequence>MLEGFLIGEYMFTLIYRLLFNKHFLMLLLVANFLGTIYGYYWYKGQLSNTPWYFWPFVPDSPTATLFLCVLIVLILIKKHSGLIDALTFTTLIKYGVWAVIMNFLYFIEIGYVTNVGLMLICSHSLMAVQALLFVPHMHIKMRDLFITAIWLFHNDVIDYVYMQYPKYGSLDRFAEHIGYCSFWLTVIVLVLLFILVSPRERPL</sequence>
<evidence type="ECO:0000313" key="2">
    <source>
        <dbReference type="EMBL" id="CAD2075612.1"/>
    </source>
</evidence>
<keyword evidence="3" id="KW-1185">Reference proteome</keyword>
<feature type="transmembrane region" description="Helical" evidence="1">
    <location>
        <begin position="53"/>
        <end position="77"/>
    </location>
</feature>